<dbReference type="Proteomes" id="UP000054279">
    <property type="component" value="Unassembled WGS sequence"/>
</dbReference>
<protein>
    <submittedName>
        <fullName evidence="1">Uncharacterized protein</fullName>
    </submittedName>
</protein>
<dbReference type="EMBL" id="KN837286">
    <property type="protein sequence ID" value="KIJ29285.1"/>
    <property type="molecule type" value="Genomic_DNA"/>
</dbReference>
<dbReference type="OrthoDB" id="3168582at2759"/>
<proteinExistence type="predicted"/>
<evidence type="ECO:0000313" key="1">
    <source>
        <dbReference type="EMBL" id="KIJ29285.1"/>
    </source>
</evidence>
<keyword evidence="2" id="KW-1185">Reference proteome</keyword>
<evidence type="ECO:0000313" key="2">
    <source>
        <dbReference type="Proteomes" id="UP000054279"/>
    </source>
</evidence>
<sequence>MSTPSSSSARLFQAAATLSAALRAQNIGHAFHGGLLTVLLGSPRPSEELYCIVEGSPNTHPFRRVRQALAGNEVLTATLVGWSNRLYIKYHEPIPAIEFEVLPAGEEGPRRLDASRVMQVHNVPFLNVTEFVRAKMKAWVSRRSQEDAEHVIFVMARFWAQVDINRIQEDDMDRFVAAYPAASAVWTAIKRRYGM</sequence>
<gene>
    <name evidence="1" type="ORF">M422DRAFT_188713</name>
</gene>
<dbReference type="HOGENOM" id="CLU_1428745_0_0_1"/>
<accession>A0A0C9UVQ3</accession>
<reference evidence="1 2" key="1">
    <citation type="submission" date="2014-06" db="EMBL/GenBank/DDBJ databases">
        <title>Evolutionary Origins and Diversification of the Mycorrhizal Mutualists.</title>
        <authorList>
            <consortium name="DOE Joint Genome Institute"/>
            <consortium name="Mycorrhizal Genomics Consortium"/>
            <person name="Kohler A."/>
            <person name="Kuo A."/>
            <person name="Nagy L.G."/>
            <person name="Floudas D."/>
            <person name="Copeland A."/>
            <person name="Barry K.W."/>
            <person name="Cichocki N."/>
            <person name="Veneault-Fourrey C."/>
            <person name="LaButti K."/>
            <person name="Lindquist E.A."/>
            <person name="Lipzen A."/>
            <person name="Lundell T."/>
            <person name="Morin E."/>
            <person name="Murat C."/>
            <person name="Riley R."/>
            <person name="Ohm R."/>
            <person name="Sun H."/>
            <person name="Tunlid A."/>
            <person name="Henrissat B."/>
            <person name="Grigoriev I.V."/>
            <person name="Hibbett D.S."/>
            <person name="Martin F."/>
        </authorList>
    </citation>
    <scope>NUCLEOTIDE SEQUENCE [LARGE SCALE GENOMIC DNA]</scope>
    <source>
        <strain evidence="1 2">SS14</strain>
    </source>
</reference>
<organism evidence="1 2">
    <name type="scientific">Sphaerobolus stellatus (strain SS14)</name>
    <dbReference type="NCBI Taxonomy" id="990650"/>
    <lineage>
        <taxon>Eukaryota</taxon>
        <taxon>Fungi</taxon>
        <taxon>Dikarya</taxon>
        <taxon>Basidiomycota</taxon>
        <taxon>Agaricomycotina</taxon>
        <taxon>Agaricomycetes</taxon>
        <taxon>Phallomycetidae</taxon>
        <taxon>Geastrales</taxon>
        <taxon>Sphaerobolaceae</taxon>
        <taxon>Sphaerobolus</taxon>
    </lineage>
</organism>
<dbReference type="AlphaFoldDB" id="A0A0C9UVQ3"/>
<name>A0A0C9UVQ3_SPHS4</name>